<sequence length="765" mass="83064">MGQRREHMPSALTGIRVIDFGQYIAGPLTGMLLADQGADVVRVDPPGGPVWHTAANATWNRGKRSITLDLKQPGDLDVARQLIASADVVIENFRPGVMTRLGLGAEATLATNAQLIYCSLPGFASDDPRAEVRAFEGVVGAATATFRAHDGKTEQPIYTAIPIPSVYAAFQAAVSITMALNARQRSGVGQRIEVALFDSMFPSIGARGLHVHDPSKAVPSRAGIWGGNFECADGRWVHYGSGNQNFREFVEAAGIVDWDREGLTDIERILQDPTLYDTYLKRARELFKTRTAQEWEDLVAAAGSECAVCRTSVEWFQHPHARASQMVQEVHDPTYGPMLQPGVNARLSQTPGAVRHAAPKPDQHRVDILRELESPARPAPPAQILSTLRSALEGVRVLDLCIILAGPTCGRTLAEFGADVMKIDNPQRGGFIQSHNDVNRGKRSILLDLKSAEGRDIFWQLVDTADVVAQNYRAGKLEKLGLGYEQVRQRKPDIIYASLNAYGHIGPWAGRPGHEQFAQATTGMQRRFGGDGRPMLQPNPVNDYGTGFMGAYAVALALLHRQRTGEGQHVDSALAYTAMTLQAPFMQLYEGKHWDETRGQDALGSGPLHRAYQASDGWFFLGGRASDVSRLATLAGLSGITSLQGTALEQTLAQHFRTQTVDHWVARCNAAGLGAHRCVLDLPELMHDPLVVARGLTATREHDDIGLVTTCGPAPRLSRTPVRMGYPAPRPGSHARSILADIGLEHRLEDLIAKGVVRVDGVLAG</sequence>
<organism evidence="1 2">
    <name type="scientific">Tectimicrobiota bacterium</name>
    <dbReference type="NCBI Taxonomy" id="2528274"/>
    <lineage>
        <taxon>Bacteria</taxon>
        <taxon>Pseudomonadati</taxon>
        <taxon>Nitrospinota/Tectimicrobiota group</taxon>
        <taxon>Candidatus Tectimicrobiota</taxon>
    </lineage>
</organism>
<evidence type="ECO:0000313" key="2">
    <source>
        <dbReference type="Proteomes" id="UP000712673"/>
    </source>
</evidence>
<dbReference type="SUPFAM" id="SSF89796">
    <property type="entry name" value="CoA-transferase family III (CaiB/BaiF)"/>
    <property type="match status" value="2"/>
</dbReference>
<dbReference type="InterPro" id="IPR023606">
    <property type="entry name" value="CoA-Trfase_III_dom_1_sf"/>
</dbReference>
<dbReference type="Pfam" id="PF02515">
    <property type="entry name" value="CoA_transf_3"/>
    <property type="match status" value="2"/>
</dbReference>
<name>A0A937VXK4_UNCTE</name>
<dbReference type="EMBL" id="VGLS01000067">
    <property type="protein sequence ID" value="MBM3222891.1"/>
    <property type="molecule type" value="Genomic_DNA"/>
</dbReference>
<proteinExistence type="predicted"/>
<dbReference type="PANTHER" id="PTHR48228">
    <property type="entry name" value="SUCCINYL-COA--D-CITRAMALATE COA-TRANSFERASE"/>
    <property type="match status" value="1"/>
</dbReference>
<dbReference type="InterPro" id="IPR003673">
    <property type="entry name" value="CoA-Trfase_fam_III"/>
</dbReference>
<dbReference type="AlphaFoldDB" id="A0A937VXK4"/>
<dbReference type="GO" id="GO:0016740">
    <property type="term" value="F:transferase activity"/>
    <property type="evidence" value="ECO:0007669"/>
    <property type="project" value="UniProtKB-KW"/>
</dbReference>
<accession>A0A937VXK4</accession>
<reference evidence="1" key="1">
    <citation type="submission" date="2019-03" db="EMBL/GenBank/DDBJ databases">
        <title>Lake Tanganyika Metagenome-Assembled Genomes (MAGs).</title>
        <authorList>
            <person name="Tran P."/>
        </authorList>
    </citation>
    <scope>NUCLEOTIDE SEQUENCE</scope>
    <source>
        <strain evidence="1">K_DeepCast_65m_m2_066</strain>
    </source>
</reference>
<evidence type="ECO:0000313" key="1">
    <source>
        <dbReference type="EMBL" id="MBM3222891.1"/>
    </source>
</evidence>
<dbReference type="Gene3D" id="3.40.50.10540">
    <property type="entry name" value="Crotonobetainyl-coa:carnitine coa-transferase, domain 1"/>
    <property type="match status" value="3"/>
</dbReference>
<gene>
    <name evidence="1" type="ORF">FJZ47_03680</name>
</gene>
<dbReference type="InterPro" id="IPR050509">
    <property type="entry name" value="CoA-transferase_III"/>
</dbReference>
<dbReference type="Proteomes" id="UP000712673">
    <property type="component" value="Unassembled WGS sequence"/>
</dbReference>
<protein>
    <submittedName>
        <fullName evidence="1">CoA transferase</fullName>
    </submittedName>
</protein>
<comment type="caution">
    <text evidence="1">The sequence shown here is derived from an EMBL/GenBank/DDBJ whole genome shotgun (WGS) entry which is preliminary data.</text>
</comment>
<dbReference type="PANTHER" id="PTHR48228:SF5">
    <property type="entry name" value="ALPHA-METHYLACYL-COA RACEMASE"/>
    <property type="match status" value="1"/>
</dbReference>
<keyword evidence="1" id="KW-0808">Transferase</keyword>